<dbReference type="CDD" id="cd01520">
    <property type="entry name" value="RHOD_YbbB"/>
    <property type="match status" value="1"/>
</dbReference>
<dbReference type="InterPro" id="IPR001307">
    <property type="entry name" value="Thiosulphate_STrfase_CS"/>
</dbReference>
<sequence>MPVTLTALSDLRQLGFDDVIDVRSPSEYAQDHLPGAISLPVLDDEERARVGTIYKQVSPFDARKIGAALVARNAARHIEEVLIDRPGGWRPLVYCWRGGQRSGSFATILGQIGWRAETISGGYKAWRRLVLGALYERPFATPVVLLDGNTGSGKTELLHLLRGMSTQVLDLEALANHRGSIFGSMGVQPCQTGFEGQLAMACDVLDPARPVVIEAESGMIGRIKLPGPLLQAMRHAPRIEIMAERRTRARYLARSYADMTADSALLARAVDRLRPYQPATRIEGWHGLIAAGDFETLAADLMTWHYDPAYARSRKRIDGDAIRVEAAALDPEALKGLAATLVRDIAALSKP</sequence>
<dbReference type="Pfam" id="PF26341">
    <property type="entry name" value="AAA_SelU"/>
    <property type="match status" value="1"/>
</dbReference>
<dbReference type="Proteomes" id="UP000648908">
    <property type="component" value="Unassembled WGS sequence"/>
</dbReference>
<dbReference type="NCBIfam" id="NF008752">
    <property type="entry name" value="PRK11784.1-4"/>
    <property type="match status" value="1"/>
</dbReference>
<dbReference type="SMART" id="SM00450">
    <property type="entry name" value="RHOD"/>
    <property type="match status" value="1"/>
</dbReference>
<dbReference type="NCBIfam" id="TIGR03167">
    <property type="entry name" value="tRNA_sel_U_synt"/>
    <property type="match status" value="1"/>
</dbReference>
<dbReference type="EMBL" id="JAESVN010000006">
    <property type="protein sequence ID" value="MBL4918308.1"/>
    <property type="molecule type" value="Genomic_DNA"/>
</dbReference>
<dbReference type="NCBIfam" id="NF008750">
    <property type="entry name" value="PRK11784.1-2"/>
    <property type="match status" value="1"/>
</dbReference>
<dbReference type="GO" id="GO:0002098">
    <property type="term" value="P:tRNA wobble uridine modification"/>
    <property type="evidence" value="ECO:0007669"/>
    <property type="project" value="InterPro"/>
</dbReference>
<dbReference type="InterPro" id="IPR017582">
    <property type="entry name" value="SelU"/>
</dbReference>
<protein>
    <submittedName>
        <fullName evidence="3">tRNA 2-selenouridine(34) synthase MnmH</fullName>
    </submittedName>
</protein>
<dbReference type="Pfam" id="PF00581">
    <property type="entry name" value="Rhodanese"/>
    <property type="match status" value="1"/>
</dbReference>
<dbReference type="InterPro" id="IPR036873">
    <property type="entry name" value="Rhodanese-like_dom_sf"/>
</dbReference>
<dbReference type="Gene3D" id="3.40.250.10">
    <property type="entry name" value="Rhodanese-like domain"/>
    <property type="match status" value="1"/>
</dbReference>
<evidence type="ECO:0000259" key="2">
    <source>
        <dbReference type="PROSITE" id="PS50206"/>
    </source>
</evidence>
<organism evidence="3 4">
    <name type="scientific">Szabonella alba</name>
    <dbReference type="NCBI Taxonomy" id="2804194"/>
    <lineage>
        <taxon>Bacteria</taxon>
        <taxon>Pseudomonadati</taxon>
        <taxon>Pseudomonadota</taxon>
        <taxon>Alphaproteobacteria</taxon>
        <taxon>Rhodobacterales</taxon>
        <taxon>Paracoccaceae</taxon>
        <taxon>Szabonella</taxon>
    </lineage>
</organism>
<dbReference type="PANTHER" id="PTHR30401:SF0">
    <property type="entry name" value="TRNA 2-SELENOURIDINE SYNTHASE"/>
    <property type="match status" value="1"/>
</dbReference>
<dbReference type="PANTHER" id="PTHR30401">
    <property type="entry name" value="TRNA 2-SELENOURIDINE SYNTHASE"/>
    <property type="match status" value="1"/>
</dbReference>
<name>A0A8K0VAF6_9RHOB</name>
<accession>A0A8K0VAF6</accession>
<comment type="caution">
    <text evidence="3">The sequence shown here is derived from an EMBL/GenBank/DDBJ whole genome shotgun (WGS) entry which is preliminary data.</text>
</comment>
<evidence type="ECO:0000313" key="3">
    <source>
        <dbReference type="EMBL" id="MBL4918308.1"/>
    </source>
</evidence>
<dbReference type="InterPro" id="IPR058840">
    <property type="entry name" value="AAA_SelU"/>
</dbReference>
<dbReference type="RefSeq" id="WP_202689308.1">
    <property type="nucleotide sequence ID" value="NZ_JAESVN010000006.1"/>
</dbReference>
<dbReference type="InterPro" id="IPR001763">
    <property type="entry name" value="Rhodanese-like_dom"/>
</dbReference>
<dbReference type="AlphaFoldDB" id="A0A8K0VAF6"/>
<proteinExistence type="predicted"/>
<dbReference type="PROSITE" id="PS00380">
    <property type="entry name" value="RHODANESE_1"/>
    <property type="match status" value="1"/>
</dbReference>
<feature type="domain" description="Rhodanese" evidence="2">
    <location>
        <begin position="19"/>
        <end position="135"/>
    </location>
</feature>
<keyword evidence="1" id="KW-0711">Selenium</keyword>
<keyword evidence="4" id="KW-1185">Reference proteome</keyword>
<dbReference type="GO" id="GO:0004792">
    <property type="term" value="F:thiosulfate-cyanide sulfurtransferase activity"/>
    <property type="evidence" value="ECO:0007669"/>
    <property type="project" value="InterPro"/>
</dbReference>
<dbReference type="PROSITE" id="PS50206">
    <property type="entry name" value="RHODANESE_3"/>
    <property type="match status" value="1"/>
</dbReference>
<gene>
    <name evidence="3" type="primary">mnmH</name>
    <name evidence="3" type="ORF">JL811_13860</name>
</gene>
<evidence type="ECO:0000256" key="1">
    <source>
        <dbReference type="ARBA" id="ARBA00023266"/>
    </source>
</evidence>
<evidence type="ECO:0000313" key="4">
    <source>
        <dbReference type="Proteomes" id="UP000648908"/>
    </source>
</evidence>
<dbReference type="SUPFAM" id="SSF52821">
    <property type="entry name" value="Rhodanese/Cell cycle control phosphatase"/>
    <property type="match status" value="1"/>
</dbReference>
<reference evidence="3" key="1">
    <citation type="submission" date="2021-01" db="EMBL/GenBank/DDBJ databases">
        <title>Tabrizicola alba sp. nov. a motile alkaliphilic bacterium isolated from a soda lake.</title>
        <authorList>
            <person name="Szuroczki S."/>
            <person name="Abbaszade G."/>
            <person name="Schumann P."/>
            <person name="Toth E."/>
        </authorList>
    </citation>
    <scope>NUCLEOTIDE SEQUENCE</scope>
    <source>
        <strain evidence="3">DMG-N-6</strain>
    </source>
</reference>
<dbReference type="GO" id="GO:0043828">
    <property type="term" value="F:tRNA 2-selenouridine synthase activity"/>
    <property type="evidence" value="ECO:0007669"/>
    <property type="project" value="InterPro"/>
</dbReference>